<proteinExistence type="predicted"/>
<dbReference type="PIRSF" id="PIRSF037847">
    <property type="entry name" value="NiaR"/>
    <property type="match status" value="1"/>
</dbReference>
<name>A0AAP2RIH4_9FIRM</name>
<feature type="domain" description="Helix-turn-helix type 11" evidence="3">
    <location>
        <begin position="6"/>
        <end position="58"/>
    </location>
</feature>
<dbReference type="Gene3D" id="3.30.1340.20">
    <property type="entry name" value="3H domain"/>
    <property type="match status" value="1"/>
</dbReference>
<evidence type="ECO:0000256" key="1">
    <source>
        <dbReference type="PIRSR" id="PIRSR037847-1"/>
    </source>
</evidence>
<dbReference type="SUPFAM" id="SSF46785">
    <property type="entry name" value="Winged helix' DNA-binding domain"/>
    <property type="match status" value="1"/>
</dbReference>
<dbReference type="Pfam" id="PF02829">
    <property type="entry name" value="3H"/>
    <property type="match status" value="1"/>
</dbReference>
<dbReference type="RefSeq" id="WP_231062124.1">
    <property type="nucleotide sequence ID" value="NZ_JAJNOR010000003.1"/>
</dbReference>
<dbReference type="InterPro" id="IPR013196">
    <property type="entry name" value="HTH_11"/>
</dbReference>
<dbReference type="PANTHER" id="PTHR40068:SF1">
    <property type="entry name" value="TRANSCRIPTION REPRESSOR NIAR-RELATED"/>
    <property type="match status" value="1"/>
</dbReference>
<evidence type="ECO:0000313" key="5">
    <source>
        <dbReference type="Proteomes" id="UP001299265"/>
    </source>
</evidence>
<dbReference type="InterPro" id="IPR026043">
    <property type="entry name" value="NadR"/>
</dbReference>
<accession>A0AAP2RIH4</accession>
<comment type="caution">
    <text evidence="4">The sequence shown here is derived from an EMBL/GenBank/DDBJ whole genome shotgun (WGS) entry which is preliminary data.</text>
</comment>
<dbReference type="InterPro" id="IPR035922">
    <property type="entry name" value="3H_dom_sf"/>
</dbReference>
<dbReference type="InterPro" id="IPR036390">
    <property type="entry name" value="WH_DNA-bd_sf"/>
</dbReference>
<dbReference type="GO" id="GO:0046872">
    <property type="term" value="F:metal ion binding"/>
    <property type="evidence" value="ECO:0007669"/>
    <property type="project" value="UniProtKB-KW"/>
</dbReference>
<feature type="binding site" evidence="1">
    <location>
        <position position="141"/>
    </location>
    <ligand>
        <name>Ni(2+)</name>
        <dbReference type="ChEBI" id="CHEBI:49786"/>
    </ligand>
</feature>
<dbReference type="SUPFAM" id="SSF75500">
    <property type="entry name" value="Putative transcriptional regulator TM1602, C-terminal domain"/>
    <property type="match status" value="1"/>
</dbReference>
<dbReference type="Proteomes" id="UP001299265">
    <property type="component" value="Unassembled WGS sequence"/>
</dbReference>
<keyword evidence="1" id="KW-0479">Metal-binding</keyword>
<dbReference type="AlphaFoldDB" id="A0AAP2RIH4"/>
<dbReference type="EMBL" id="JAJNOR010000003">
    <property type="protein sequence ID" value="MCD2492215.1"/>
    <property type="molecule type" value="Genomic_DNA"/>
</dbReference>
<evidence type="ECO:0000259" key="2">
    <source>
        <dbReference type="Pfam" id="PF02829"/>
    </source>
</evidence>
<organism evidence="4 5">
    <name type="scientific">Lientehia hominis</name>
    <dbReference type="NCBI Taxonomy" id="2897778"/>
    <lineage>
        <taxon>Bacteria</taxon>
        <taxon>Bacillati</taxon>
        <taxon>Bacillota</taxon>
        <taxon>Clostridia</taxon>
        <taxon>Lachnospirales</taxon>
        <taxon>Lachnospiraceae</taxon>
        <taxon>Lientehia</taxon>
    </lineage>
</organism>
<feature type="binding site" evidence="1">
    <location>
        <position position="82"/>
    </location>
    <ligand>
        <name>Ni(2+)</name>
        <dbReference type="ChEBI" id="CHEBI:49786"/>
    </ligand>
</feature>
<dbReference type="Gene3D" id="1.10.10.10">
    <property type="entry name" value="Winged helix-like DNA-binding domain superfamily/Winged helix DNA-binding domain"/>
    <property type="match status" value="1"/>
</dbReference>
<feature type="binding site" evidence="1">
    <location>
        <position position="74"/>
    </location>
    <ligand>
        <name>Ni(2+)</name>
        <dbReference type="ChEBI" id="CHEBI:49786"/>
    </ligand>
</feature>
<evidence type="ECO:0000259" key="3">
    <source>
        <dbReference type="Pfam" id="PF08279"/>
    </source>
</evidence>
<protein>
    <submittedName>
        <fullName evidence="4">Transcription repressor NadR</fullName>
    </submittedName>
</protein>
<sequence length="168" mass="18877">MDGKQRRQEILKCMKNSDGPVSGETLAKALGVSRQVIVQDIALLRAADYDILATNRGYLCTSLTEYSRVFHVNHKNEDILEELNIIVDFGATVVDVFVEHEPYGELRAPLDIHTRRQVLEFVGNINNGNSSPLMTITCGDHYHTVKADSEVTLNEIETELHKHGFLKT</sequence>
<reference evidence="4 5" key="1">
    <citation type="submission" date="2021-11" db="EMBL/GenBank/DDBJ databases">
        <title>Lacrimispora sp. nov. NSJ-141 isolated from human feces.</title>
        <authorList>
            <person name="Abdugheni R."/>
        </authorList>
    </citation>
    <scope>NUCLEOTIDE SEQUENCE [LARGE SCALE GENOMIC DNA]</scope>
    <source>
        <strain evidence="4 5">NSJ-141</strain>
    </source>
</reference>
<keyword evidence="5" id="KW-1185">Reference proteome</keyword>
<feature type="binding site" evidence="1">
    <location>
        <position position="143"/>
    </location>
    <ligand>
        <name>Ni(2+)</name>
        <dbReference type="ChEBI" id="CHEBI:49786"/>
    </ligand>
</feature>
<feature type="domain" description="3H" evidence="2">
    <location>
        <begin position="71"/>
        <end position="166"/>
    </location>
</feature>
<dbReference type="Pfam" id="PF08279">
    <property type="entry name" value="HTH_11"/>
    <property type="match status" value="1"/>
</dbReference>
<dbReference type="InterPro" id="IPR036388">
    <property type="entry name" value="WH-like_DNA-bd_sf"/>
</dbReference>
<keyword evidence="1" id="KW-0533">Nickel</keyword>
<gene>
    <name evidence="4" type="ORF">LQE92_06175</name>
</gene>
<evidence type="ECO:0000313" key="4">
    <source>
        <dbReference type="EMBL" id="MCD2492215.1"/>
    </source>
</evidence>
<dbReference type="InterPro" id="IPR004173">
    <property type="entry name" value="3H_domain"/>
</dbReference>
<dbReference type="PANTHER" id="PTHR40068">
    <property type="entry name" value="TRANSCRIPTION REPRESSOR NIAR-RELATED"/>
    <property type="match status" value="1"/>
</dbReference>